<sequence length="497" mass="55303">MTEKFMMALDQGTTSSRAILFDKKGNVFHTTQREFPQYFPQSGWVEHNPEQIWSSVLSCIATVLSEKNVRADQIAGIGITNQRETTVVWDKHTGQPIYNAIVWQSRQTADICEELKAQGLVDKFRDKTGLLIDAYFSGTKVKWILDNVEGAREKAENGDLLFGTIDTWIIWKLTNGAVHVTDYSNASRTLMFNIYDLKWDEELLEILDVPASMLPEVRSSSEIYGYTDADQFFGQEIAIAGIAGDQQAALFGQACFEQGMVKNTYGTGCFMLMNTGETPVKSEHGLLTTIAWGLDGKVTYALEGSIFVAGSAIQWLRDGLRMFRKAEESEAYASRVTSSEGVYVVPAFVGLGTPYWDSDVRGAVFGLTRGTEKEHFIRATLESLAYQTRDVLSAMEADSNIPLHTLRVDGGAVKNNFLMQFQSDILNVPVDRPVVNETTALGAAYLAGLAVGYWDSLQDISNYWNLDNKFVPVMGEEEREDLYTGWGKAVKAAQAFK</sequence>
<feature type="binding site" evidence="11">
    <location>
        <position position="314"/>
    </location>
    <ligand>
        <name>ATP</name>
        <dbReference type="ChEBI" id="CHEBI:30616"/>
    </ligand>
</feature>
<evidence type="ECO:0000256" key="9">
    <source>
        <dbReference type="ARBA" id="ARBA00054633"/>
    </source>
</evidence>
<comment type="similarity">
    <text evidence="2 11 12">Belongs to the FGGY kinase family.</text>
</comment>
<dbReference type="Proteomes" id="UP000030408">
    <property type="component" value="Unassembled WGS sequence"/>
</dbReference>
<evidence type="ECO:0000256" key="3">
    <source>
        <dbReference type="ARBA" id="ARBA00022679"/>
    </source>
</evidence>
<dbReference type="Pfam" id="PF00370">
    <property type="entry name" value="FGGY_N"/>
    <property type="match status" value="1"/>
</dbReference>
<evidence type="ECO:0000256" key="7">
    <source>
        <dbReference type="ARBA" id="ARBA00022840"/>
    </source>
</evidence>
<feature type="binding site" evidence="11">
    <location>
        <position position="13"/>
    </location>
    <ligand>
        <name>sn-glycerol 3-phosphate</name>
        <dbReference type="ChEBI" id="CHEBI:57597"/>
    </ligand>
</feature>
<comment type="activity regulation">
    <text evidence="11">Activated by phosphorylation and inhibited by fructose 1,6-bisphosphate (FBP).</text>
</comment>
<dbReference type="NCBIfam" id="NF000756">
    <property type="entry name" value="PRK00047.1"/>
    <property type="match status" value="1"/>
</dbReference>
<feature type="binding site" evidence="11">
    <location>
        <position position="84"/>
    </location>
    <ligand>
        <name>glycerol</name>
        <dbReference type="ChEBI" id="CHEBI:17754"/>
    </ligand>
</feature>
<evidence type="ECO:0000313" key="15">
    <source>
        <dbReference type="EMBL" id="KGR74950.1"/>
    </source>
</evidence>
<dbReference type="InterPro" id="IPR018484">
    <property type="entry name" value="FGGY_N"/>
</dbReference>
<feature type="binding site" evidence="11">
    <location>
        <position position="135"/>
    </location>
    <ligand>
        <name>glycerol</name>
        <dbReference type="ChEBI" id="CHEBI:17754"/>
    </ligand>
</feature>
<comment type="pathway">
    <text evidence="1 11">Polyol metabolism; glycerol degradation via glycerol kinase pathway; sn-glycerol 3-phosphate from glycerol: step 1/1.</text>
</comment>
<dbReference type="NCBIfam" id="TIGR01311">
    <property type="entry name" value="glycerol_kin"/>
    <property type="match status" value="1"/>
</dbReference>
<feature type="binding site" evidence="11">
    <location>
        <position position="13"/>
    </location>
    <ligand>
        <name>ATP</name>
        <dbReference type="ChEBI" id="CHEBI:30616"/>
    </ligand>
</feature>
<dbReference type="GO" id="GO:0006072">
    <property type="term" value="P:glycerol-3-phosphate metabolic process"/>
    <property type="evidence" value="ECO:0007669"/>
    <property type="project" value="InterPro"/>
</dbReference>
<dbReference type="UniPathway" id="UPA00618">
    <property type="reaction ID" value="UER00672"/>
</dbReference>
<evidence type="ECO:0000256" key="2">
    <source>
        <dbReference type="ARBA" id="ARBA00009156"/>
    </source>
</evidence>
<feature type="binding site" evidence="11">
    <location>
        <position position="411"/>
    </location>
    <ligand>
        <name>ADP</name>
        <dbReference type="ChEBI" id="CHEBI:456216"/>
    </ligand>
</feature>
<evidence type="ECO:0000259" key="14">
    <source>
        <dbReference type="Pfam" id="PF02782"/>
    </source>
</evidence>
<keyword evidence="6 11" id="KW-0319">Glycerol metabolism</keyword>
<comment type="caution">
    <text evidence="15">The sequence shown here is derived from an EMBL/GenBank/DDBJ whole genome shotgun (WGS) entry which is preliminary data.</text>
</comment>
<feature type="binding site" evidence="11">
    <location>
        <position position="14"/>
    </location>
    <ligand>
        <name>ATP</name>
        <dbReference type="ChEBI" id="CHEBI:30616"/>
    </ligand>
</feature>
<evidence type="ECO:0000256" key="11">
    <source>
        <dbReference type="HAMAP-Rule" id="MF_00186"/>
    </source>
</evidence>
<keyword evidence="16" id="KW-1185">Reference proteome</keyword>
<feature type="domain" description="Carbohydrate kinase FGGY N-terminal" evidence="13">
    <location>
        <begin position="6"/>
        <end position="252"/>
    </location>
</feature>
<dbReference type="EC" id="2.7.1.30" evidence="11"/>
<dbReference type="EMBL" id="JPVO01000053">
    <property type="protein sequence ID" value="KGR74950.1"/>
    <property type="molecule type" value="Genomic_DNA"/>
</dbReference>
<comment type="caution">
    <text evidence="11">Lacks conserved residue(s) required for the propagation of feature annotation.</text>
</comment>
<comment type="catalytic activity">
    <reaction evidence="8 11">
        <text>glycerol + ATP = sn-glycerol 3-phosphate + ADP + H(+)</text>
        <dbReference type="Rhea" id="RHEA:21644"/>
        <dbReference type="ChEBI" id="CHEBI:15378"/>
        <dbReference type="ChEBI" id="CHEBI:17754"/>
        <dbReference type="ChEBI" id="CHEBI:30616"/>
        <dbReference type="ChEBI" id="CHEBI:57597"/>
        <dbReference type="ChEBI" id="CHEBI:456216"/>
        <dbReference type="EC" id="2.7.1.30"/>
    </reaction>
</comment>
<name>A0A0A3HUR0_9BACL</name>
<dbReference type="PANTHER" id="PTHR10196:SF69">
    <property type="entry name" value="GLYCEROL KINASE"/>
    <property type="match status" value="1"/>
</dbReference>
<feature type="binding site" evidence="11">
    <location>
        <position position="17"/>
    </location>
    <ligand>
        <name>ADP</name>
        <dbReference type="ChEBI" id="CHEBI:456216"/>
    </ligand>
</feature>
<evidence type="ECO:0000256" key="10">
    <source>
        <dbReference type="ARBA" id="ARBA00063665"/>
    </source>
</evidence>
<dbReference type="OrthoDB" id="9805576at2"/>
<feature type="binding site" evidence="11">
    <location>
        <position position="310"/>
    </location>
    <ligand>
        <name>ADP</name>
        <dbReference type="ChEBI" id="CHEBI:456216"/>
    </ligand>
</feature>
<dbReference type="Gene3D" id="3.30.420.40">
    <property type="match status" value="2"/>
</dbReference>
<dbReference type="FunFam" id="3.30.420.40:FF:000007">
    <property type="entry name" value="Glycerol kinase"/>
    <property type="match status" value="1"/>
</dbReference>
<accession>A0A0A3HUR0</accession>
<dbReference type="STRING" id="1384057.CD33_14545"/>
<dbReference type="InterPro" id="IPR043129">
    <property type="entry name" value="ATPase_NBD"/>
</dbReference>
<proteinExistence type="inferred from homology"/>
<dbReference type="InterPro" id="IPR005999">
    <property type="entry name" value="Glycerol_kin"/>
</dbReference>
<evidence type="ECO:0000313" key="16">
    <source>
        <dbReference type="Proteomes" id="UP000030408"/>
    </source>
</evidence>
<gene>
    <name evidence="11 15" type="primary">glpK</name>
    <name evidence="15" type="ORF">CD33_14545</name>
</gene>
<evidence type="ECO:0000256" key="4">
    <source>
        <dbReference type="ARBA" id="ARBA00022741"/>
    </source>
</evidence>
<feature type="binding site" evidence="11">
    <location>
        <position position="83"/>
    </location>
    <ligand>
        <name>sn-glycerol 3-phosphate</name>
        <dbReference type="ChEBI" id="CHEBI:57597"/>
    </ligand>
</feature>
<keyword evidence="3 11" id="KW-0808">Transferase</keyword>
<evidence type="ECO:0000256" key="6">
    <source>
        <dbReference type="ARBA" id="ARBA00022798"/>
    </source>
</evidence>
<dbReference type="CDD" id="cd07786">
    <property type="entry name" value="FGGY_EcGK_like"/>
    <property type="match status" value="1"/>
</dbReference>
<dbReference type="GO" id="GO:0005829">
    <property type="term" value="C:cytosol"/>
    <property type="evidence" value="ECO:0007669"/>
    <property type="project" value="TreeGrafter"/>
</dbReference>
<feature type="binding site" evidence="11">
    <location>
        <position position="84"/>
    </location>
    <ligand>
        <name>sn-glycerol 3-phosphate</name>
        <dbReference type="ChEBI" id="CHEBI:57597"/>
    </ligand>
</feature>
<feature type="binding site" evidence="11">
    <location>
        <position position="13"/>
    </location>
    <ligand>
        <name>ADP</name>
        <dbReference type="ChEBI" id="CHEBI:456216"/>
    </ligand>
</feature>
<dbReference type="Pfam" id="PF02782">
    <property type="entry name" value="FGGY_C"/>
    <property type="match status" value="1"/>
</dbReference>
<dbReference type="HAMAP" id="MF_00186">
    <property type="entry name" value="Glycerol_kin"/>
    <property type="match status" value="1"/>
</dbReference>
<dbReference type="eggNOG" id="COG0554">
    <property type="taxonomic scope" value="Bacteria"/>
</dbReference>
<feature type="binding site" evidence="11">
    <location>
        <position position="246"/>
    </location>
    <ligand>
        <name>glycerol</name>
        <dbReference type="ChEBI" id="CHEBI:17754"/>
    </ligand>
</feature>
<feature type="binding site" evidence="11">
    <location>
        <position position="411"/>
    </location>
    <ligand>
        <name>ATP</name>
        <dbReference type="ChEBI" id="CHEBI:30616"/>
    </ligand>
</feature>
<feature type="binding site" evidence="11">
    <location>
        <position position="267"/>
    </location>
    <ligand>
        <name>ADP</name>
        <dbReference type="ChEBI" id="CHEBI:456216"/>
    </ligand>
</feature>
<feature type="domain" description="Carbohydrate kinase FGGY C-terminal" evidence="14">
    <location>
        <begin position="262"/>
        <end position="450"/>
    </location>
</feature>
<evidence type="ECO:0000256" key="12">
    <source>
        <dbReference type="RuleBase" id="RU003733"/>
    </source>
</evidence>
<evidence type="ECO:0000256" key="1">
    <source>
        <dbReference type="ARBA" id="ARBA00005190"/>
    </source>
</evidence>
<dbReference type="InterPro" id="IPR000577">
    <property type="entry name" value="Carb_kinase_FGGY"/>
</dbReference>
<comment type="subunit">
    <text evidence="10 11">Homotetramer and homodimer (in equilibrium).</text>
</comment>
<evidence type="ECO:0000256" key="5">
    <source>
        <dbReference type="ARBA" id="ARBA00022777"/>
    </source>
</evidence>
<dbReference type="PROSITE" id="PS00933">
    <property type="entry name" value="FGGY_KINASES_1"/>
    <property type="match status" value="1"/>
</dbReference>
<dbReference type="PANTHER" id="PTHR10196">
    <property type="entry name" value="SUGAR KINASE"/>
    <property type="match status" value="1"/>
</dbReference>
<dbReference type="SUPFAM" id="SSF53067">
    <property type="entry name" value="Actin-like ATPase domain"/>
    <property type="match status" value="2"/>
</dbReference>
<comment type="function">
    <text evidence="9 11">Key enzyme in the regulation of glycerol uptake and metabolism. Catalyzes the phosphorylation of glycerol to yield sn-glycerol 3-phosphate.</text>
</comment>
<organism evidence="15 16">
    <name type="scientific">Ureibacillus sinduriensis BLB-1 = JCM 15800</name>
    <dbReference type="NCBI Taxonomy" id="1384057"/>
    <lineage>
        <taxon>Bacteria</taxon>
        <taxon>Bacillati</taxon>
        <taxon>Bacillota</taxon>
        <taxon>Bacilli</taxon>
        <taxon>Bacillales</taxon>
        <taxon>Caryophanaceae</taxon>
        <taxon>Ureibacillus</taxon>
    </lineage>
</organism>
<keyword evidence="5 11" id="KW-0418">Kinase</keyword>
<keyword evidence="7 11" id="KW-0067">ATP-binding</keyword>
<keyword evidence="4 11" id="KW-0547">Nucleotide-binding</keyword>
<feature type="binding site" evidence="11">
    <location>
        <position position="415"/>
    </location>
    <ligand>
        <name>ADP</name>
        <dbReference type="ChEBI" id="CHEBI:456216"/>
    </ligand>
</feature>
<feature type="binding site" evidence="11">
    <location>
        <position position="267"/>
    </location>
    <ligand>
        <name>ATP</name>
        <dbReference type="ChEBI" id="CHEBI:30616"/>
    </ligand>
</feature>
<feature type="binding site" evidence="11">
    <location>
        <position position="135"/>
    </location>
    <ligand>
        <name>sn-glycerol 3-phosphate</name>
        <dbReference type="ChEBI" id="CHEBI:57597"/>
    </ligand>
</feature>
<dbReference type="GO" id="GO:0005524">
    <property type="term" value="F:ATP binding"/>
    <property type="evidence" value="ECO:0007669"/>
    <property type="project" value="UniProtKB-UniRule"/>
</dbReference>
<feature type="binding site" evidence="11">
    <location>
        <position position="310"/>
    </location>
    <ligand>
        <name>ATP</name>
        <dbReference type="ChEBI" id="CHEBI:30616"/>
    </ligand>
</feature>
<evidence type="ECO:0000256" key="8">
    <source>
        <dbReference type="ARBA" id="ARBA00052101"/>
    </source>
</evidence>
<dbReference type="GO" id="GO:0019563">
    <property type="term" value="P:glycerol catabolic process"/>
    <property type="evidence" value="ECO:0007669"/>
    <property type="project" value="UniProtKB-UniRule"/>
</dbReference>
<dbReference type="PROSITE" id="PS00445">
    <property type="entry name" value="FGGY_KINASES_2"/>
    <property type="match status" value="1"/>
</dbReference>
<dbReference type="InterPro" id="IPR018485">
    <property type="entry name" value="FGGY_C"/>
</dbReference>
<dbReference type="FunFam" id="3.30.420.40:FF:000008">
    <property type="entry name" value="Glycerol kinase"/>
    <property type="match status" value="1"/>
</dbReference>
<reference evidence="15 16" key="1">
    <citation type="submission" date="2014-02" db="EMBL/GenBank/DDBJ databases">
        <title>Draft genome sequence of Lysinibacillus sinduriensis JCM 15800.</title>
        <authorList>
            <person name="Zhang F."/>
            <person name="Wang G."/>
            <person name="Zhang L."/>
        </authorList>
    </citation>
    <scope>NUCLEOTIDE SEQUENCE [LARGE SCALE GENOMIC DNA]</scope>
    <source>
        <strain evidence="15 16">JCM 15800</strain>
    </source>
</reference>
<feature type="binding site" evidence="11">
    <location>
        <position position="83"/>
    </location>
    <ligand>
        <name>glycerol</name>
        <dbReference type="ChEBI" id="CHEBI:17754"/>
    </ligand>
</feature>
<evidence type="ECO:0000259" key="13">
    <source>
        <dbReference type="Pfam" id="PF00370"/>
    </source>
</evidence>
<dbReference type="RefSeq" id="WP_036201567.1">
    <property type="nucleotide sequence ID" value="NZ_AVCY01000003.1"/>
</dbReference>
<feature type="binding site" evidence="11">
    <location>
        <position position="245"/>
    </location>
    <ligand>
        <name>sn-glycerol 3-phosphate</name>
        <dbReference type="ChEBI" id="CHEBI:57597"/>
    </ligand>
</feature>
<dbReference type="PIRSF" id="PIRSF000538">
    <property type="entry name" value="GlpK"/>
    <property type="match status" value="1"/>
</dbReference>
<feature type="binding site" evidence="11">
    <location>
        <position position="245"/>
    </location>
    <ligand>
        <name>glycerol</name>
        <dbReference type="ChEBI" id="CHEBI:17754"/>
    </ligand>
</feature>
<protein>
    <recommendedName>
        <fullName evidence="11">Glycerol kinase</fullName>
        <ecNumber evidence="11">2.7.1.30</ecNumber>
    </recommendedName>
    <alternativeName>
        <fullName evidence="11">ATP:glycerol 3-phosphotransferase</fullName>
    </alternativeName>
    <alternativeName>
        <fullName evidence="11">Glycerokinase</fullName>
        <shortName evidence="11">GK</shortName>
    </alternativeName>
</protein>
<dbReference type="GO" id="GO:0004370">
    <property type="term" value="F:glycerol kinase activity"/>
    <property type="evidence" value="ECO:0007669"/>
    <property type="project" value="UniProtKB-UniRule"/>
</dbReference>
<dbReference type="AlphaFoldDB" id="A0A0A3HUR0"/>
<dbReference type="InterPro" id="IPR018483">
    <property type="entry name" value="Carb_kinase_FGGY_CS"/>
</dbReference>
<feature type="binding site" evidence="11">
    <location>
        <position position="15"/>
    </location>
    <ligand>
        <name>ATP</name>
        <dbReference type="ChEBI" id="CHEBI:30616"/>
    </ligand>
</feature>